<organism evidence="1 2">
    <name type="scientific">Streptomyces pathocidini</name>
    <dbReference type="NCBI Taxonomy" id="1650571"/>
    <lineage>
        <taxon>Bacteria</taxon>
        <taxon>Bacillati</taxon>
        <taxon>Actinomycetota</taxon>
        <taxon>Actinomycetes</taxon>
        <taxon>Kitasatosporales</taxon>
        <taxon>Streptomycetaceae</taxon>
        <taxon>Streptomyces</taxon>
    </lineage>
</organism>
<gene>
    <name evidence="1" type="ORF">ACH429_03670</name>
</gene>
<reference evidence="1 2" key="1">
    <citation type="submission" date="2024-10" db="EMBL/GenBank/DDBJ databases">
        <title>The Natural Products Discovery Center: Release of the First 8490 Sequenced Strains for Exploring Actinobacteria Biosynthetic Diversity.</title>
        <authorList>
            <person name="Kalkreuter E."/>
            <person name="Kautsar S.A."/>
            <person name="Yang D."/>
            <person name="Bader C.D."/>
            <person name="Teijaro C.N."/>
            <person name="Fluegel L."/>
            <person name="Davis C.M."/>
            <person name="Simpson J.R."/>
            <person name="Lauterbach L."/>
            <person name="Steele A.D."/>
            <person name="Gui C."/>
            <person name="Meng S."/>
            <person name="Li G."/>
            <person name="Viehrig K."/>
            <person name="Ye F."/>
            <person name="Su P."/>
            <person name="Kiefer A.F."/>
            <person name="Nichols A."/>
            <person name="Cepeda A.J."/>
            <person name="Yan W."/>
            <person name="Fan B."/>
            <person name="Jiang Y."/>
            <person name="Adhikari A."/>
            <person name="Zheng C.-J."/>
            <person name="Schuster L."/>
            <person name="Cowan T.M."/>
            <person name="Smanski M.J."/>
            <person name="Chevrette M.G."/>
            <person name="De Carvalho L.P.S."/>
            <person name="Shen B."/>
        </authorList>
    </citation>
    <scope>NUCLEOTIDE SEQUENCE [LARGE SCALE GENOMIC DNA]</scope>
    <source>
        <strain evidence="1 2">NPDC020327</strain>
    </source>
</reference>
<proteinExistence type="predicted"/>
<evidence type="ECO:0000313" key="2">
    <source>
        <dbReference type="Proteomes" id="UP001611548"/>
    </source>
</evidence>
<keyword evidence="2" id="KW-1185">Reference proteome</keyword>
<accession>A0ABW7UKM1</accession>
<evidence type="ECO:0008006" key="3">
    <source>
        <dbReference type="Google" id="ProtNLM"/>
    </source>
</evidence>
<dbReference type="Gene3D" id="3.40.50.2300">
    <property type="match status" value="2"/>
</dbReference>
<dbReference type="SUPFAM" id="SSF53822">
    <property type="entry name" value="Periplasmic binding protein-like I"/>
    <property type="match status" value="1"/>
</dbReference>
<name>A0ABW7UKM1_9ACTN</name>
<protein>
    <recommendedName>
        <fullName evidence="3">LacI family transcriptional regulator</fullName>
    </recommendedName>
</protein>
<evidence type="ECO:0000313" key="1">
    <source>
        <dbReference type="EMBL" id="MFI1963229.1"/>
    </source>
</evidence>
<dbReference type="Proteomes" id="UP001611548">
    <property type="component" value="Unassembled WGS sequence"/>
</dbReference>
<sequence>MPRAAPMVPTVLLGHHDTAEEHDFVVDADAAGAGLAVDHLVALGHRRIALTSTEGYRGSGWLDTGPTPG</sequence>
<dbReference type="EMBL" id="JBIRWE010000001">
    <property type="protein sequence ID" value="MFI1963229.1"/>
    <property type="molecule type" value="Genomic_DNA"/>
</dbReference>
<dbReference type="RefSeq" id="WP_169790944.1">
    <property type="nucleotide sequence ID" value="NZ_JBIRWE010000001.1"/>
</dbReference>
<comment type="caution">
    <text evidence="1">The sequence shown here is derived from an EMBL/GenBank/DDBJ whole genome shotgun (WGS) entry which is preliminary data.</text>
</comment>
<dbReference type="InterPro" id="IPR028082">
    <property type="entry name" value="Peripla_BP_I"/>
</dbReference>